<evidence type="ECO:0000313" key="4">
    <source>
        <dbReference type="Proteomes" id="UP000433502"/>
    </source>
</evidence>
<evidence type="ECO:0000256" key="2">
    <source>
        <dbReference type="SAM" id="MobiDB-lite"/>
    </source>
</evidence>
<sequence>MSKIGKVSNLLKVLEAEEIEDKKDESQDAANAGDGNSVEKVLEGEGDDAVNAGDGDSVERVLEEDEKEDEDKKDEQDALTVDDDQTFVGETDDDDDILILSEADDDDDDAKNENDEEDEKKDEAGDAANAGDGDSVERVLEEDDKDEEKLESLLLKFGMPASSFVEAKAILKELVESKALRLANEAEVKIKKTYAEANTKKLKRLMENVVKYSRRSAKKFVEQHEKQFVETAKFARFESFINVVNEQFVDFGMKNDPKVSLKVEGLQKEIASRNKEIDRLNGVAEKLEMKLEAQKISSAIKVLTEGMTVTDSERFQRIVESLEVKDYSDFLKKAQSVKTKVFSEDADKQDKKYDTFVESFVDKDKKNLGLVTETATGQQSLLAATTKVLANK</sequence>
<dbReference type="Proteomes" id="UP000433502">
    <property type="component" value="Segment"/>
</dbReference>
<feature type="compositionally biased region" description="Acidic residues" evidence="2">
    <location>
        <begin position="62"/>
        <end position="72"/>
    </location>
</feature>
<keyword evidence="4" id="KW-1185">Reference proteome</keyword>
<name>A0A6B9J797_9CAUD</name>
<accession>A0A6B9J797</accession>
<dbReference type="Pfam" id="PF25623">
    <property type="entry name" value="T4_CASP"/>
    <property type="match status" value="1"/>
</dbReference>
<organism evidence="3 4">
    <name type="scientific">Rhizobium phage RL2RES</name>
    <dbReference type="NCBI Taxonomy" id="103371"/>
    <lineage>
        <taxon>Viruses</taxon>
        <taxon>Duplodnaviria</taxon>
        <taxon>Heunggongvirae</taxon>
        <taxon>Uroviricota</taxon>
        <taxon>Caudoviricetes</taxon>
        <taxon>Pootjesviridae</taxon>
        <taxon>Innesvirus</taxon>
        <taxon>Innesvirus RL2RES</taxon>
    </lineage>
</organism>
<reference evidence="3 4" key="1">
    <citation type="submission" date="2019-10" db="EMBL/GenBank/DDBJ databases">
        <title>Complete genome sequence of bacteriophage vB_RLeM_RL2RES.</title>
        <authorList>
            <person name="Gunathilake D."/>
            <person name="Bhat S."/>
            <person name="Yost C.K."/>
            <person name="Hynes M.F."/>
        </authorList>
    </citation>
    <scope>NUCLEOTIDE SEQUENCE [LARGE SCALE GENOMIC DNA]</scope>
</reference>
<keyword evidence="1" id="KW-0175">Coiled coil</keyword>
<proteinExistence type="predicted"/>
<feature type="coiled-coil region" evidence="1">
    <location>
        <begin position="263"/>
        <end position="297"/>
    </location>
</feature>
<feature type="compositionally biased region" description="Acidic residues" evidence="2">
    <location>
        <begin position="80"/>
        <end position="120"/>
    </location>
</feature>
<protein>
    <submittedName>
        <fullName evidence="3">Uncharacterized protein</fullName>
    </submittedName>
</protein>
<evidence type="ECO:0000313" key="3">
    <source>
        <dbReference type="EMBL" id="QGZ14131.1"/>
    </source>
</evidence>
<gene>
    <name evidence="3" type="ORF">RL2RES_001</name>
</gene>
<evidence type="ECO:0000256" key="1">
    <source>
        <dbReference type="SAM" id="Coils"/>
    </source>
</evidence>
<dbReference type="InterPro" id="IPR057966">
    <property type="entry name" value="T4_SCAF"/>
</dbReference>
<feature type="region of interest" description="Disordered" evidence="2">
    <location>
        <begin position="19"/>
        <end position="144"/>
    </location>
</feature>
<dbReference type="EMBL" id="MN549361">
    <property type="protein sequence ID" value="QGZ14131.1"/>
    <property type="molecule type" value="Genomic_DNA"/>
</dbReference>